<organism evidence="1 2">
    <name type="scientific">Paenibacillus agricola</name>
    <dbReference type="NCBI Taxonomy" id="2716264"/>
    <lineage>
        <taxon>Bacteria</taxon>
        <taxon>Bacillati</taxon>
        <taxon>Bacillota</taxon>
        <taxon>Bacilli</taxon>
        <taxon>Bacillales</taxon>
        <taxon>Paenibacillaceae</taxon>
        <taxon>Paenibacillus</taxon>
    </lineage>
</organism>
<dbReference type="InterPro" id="IPR014718">
    <property type="entry name" value="GH-type_carb-bd"/>
</dbReference>
<dbReference type="EMBL" id="JAAOIW010000003">
    <property type="protein sequence ID" value="NHN30338.1"/>
    <property type="molecule type" value="Genomic_DNA"/>
</dbReference>
<dbReference type="CDD" id="cd01081">
    <property type="entry name" value="Aldose_epim"/>
    <property type="match status" value="1"/>
</dbReference>
<accession>A0ABX0J2Y0</accession>
<dbReference type="InterPro" id="IPR011013">
    <property type="entry name" value="Gal_mutarotase_sf_dom"/>
</dbReference>
<name>A0ABX0J2Y0_9BACL</name>
<dbReference type="Pfam" id="PF01263">
    <property type="entry name" value="Aldose_epim"/>
    <property type="match status" value="1"/>
</dbReference>
<sequence>MSYHPHASEGIYQGEKAIWLRASTYEAAILPGIGANLIAFRDTDSQYRFLHEPEPEEMEAFKARPYSYGIPVLFPPNRYEDGEFRWNGNIYKFPVNEPATGNHLHGFVHSIPWKVEGFGNDSNESWVTLTLTVTEGHSVYSYIPHAFTIKIRYTLSELGLSQHVIVRNDGEALMPCLLAFHTAINAPFDPASTADDYRFKLTIGDRWELDERMLPTGRFQKLSPGEASMKAEGLSPFWESMDNHYTASPQNGRNRMELTDLRSKVTLVYDVGTSYKQWMIWNNNATEGFFCPEPQVNLVNAPNIKQELDREQTGLFGLEPGEIWEETSRLYCIKERAEAEYGATAAVHSQRSQQR</sequence>
<dbReference type="Gene3D" id="2.70.98.10">
    <property type="match status" value="1"/>
</dbReference>
<dbReference type="InterPro" id="IPR008183">
    <property type="entry name" value="Aldose_1/G6P_1-epimerase"/>
</dbReference>
<evidence type="ECO:0000313" key="2">
    <source>
        <dbReference type="Proteomes" id="UP001165962"/>
    </source>
</evidence>
<reference evidence="1" key="1">
    <citation type="submission" date="2020-03" db="EMBL/GenBank/DDBJ databases">
        <title>Draft sequencing of Paenibacilllus sp. S3N08.</title>
        <authorList>
            <person name="Kim D.-U."/>
        </authorList>
    </citation>
    <scope>NUCLEOTIDE SEQUENCE</scope>
    <source>
        <strain evidence="1">S3N08</strain>
    </source>
</reference>
<dbReference type="SUPFAM" id="SSF74650">
    <property type="entry name" value="Galactose mutarotase-like"/>
    <property type="match status" value="1"/>
</dbReference>
<comment type="caution">
    <text evidence="1">The sequence shown here is derived from an EMBL/GenBank/DDBJ whole genome shotgun (WGS) entry which is preliminary data.</text>
</comment>
<protein>
    <submittedName>
        <fullName evidence="1">Aldose 1-epimerase</fullName>
    </submittedName>
</protein>
<evidence type="ECO:0000313" key="1">
    <source>
        <dbReference type="EMBL" id="NHN30338.1"/>
    </source>
</evidence>
<keyword evidence="2" id="KW-1185">Reference proteome</keyword>
<gene>
    <name evidence="1" type="ORF">G9U52_10880</name>
</gene>
<dbReference type="RefSeq" id="WP_166149228.1">
    <property type="nucleotide sequence ID" value="NZ_JAAOIW010000003.1"/>
</dbReference>
<proteinExistence type="predicted"/>
<dbReference type="Proteomes" id="UP001165962">
    <property type="component" value="Unassembled WGS sequence"/>
</dbReference>